<dbReference type="EMBL" id="JACHFN010000002">
    <property type="protein sequence ID" value="MBB5233416.1"/>
    <property type="molecule type" value="Genomic_DNA"/>
</dbReference>
<evidence type="ECO:0000313" key="4">
    <source>
        <dbReference type="Proteomes" id="UP000525389"/>
    </source>
</evidence>
<reference evidence="3 4" key="1">
    <citation type="submission" date="2020-08" db="EMBL/GenBank/DDBJ databases">
        <title>Genomic Encyclopedia of Type Strains, Phase IV (KMG-IV): sequencing the most valuable type-strain genomes for metagenomic binning, comparative biology and taxonomic classification.</title>
        <authorList>
            <person name="Goeker M."/>
        </authorList>
    </citation>
    <scope>NUCLEOTIDE SEQUENCE [LARGE SCALE GENOMIC DNA]</scope>
    <source>
        <strain evidence="3 4">DSM 101791</strain>
    </source>
</reference>
<gene>
    <name evidence="3" type="ORF">HNQ09_000833</name>
</gene>
<accession>A0A7W8GDR2</accession>
<dbReference type="PANTHER" id="PTHR45228:SF4">
    <property type="entry name" value="LIPOPROTEIN"/>
    <property type="match status" value="1"/>
</dbReference>
<feature type="region of interest" description="Disordered" evidence="1">
    <location>
        <begin position="1"/>
        <end position="30"/>
    </location>
</feature>
<dbReference type="PROSITE" id="PS51832">
    <property type="entry name" value="HD_GYP"/>
    <property type="match status" value="1"/>
</dbReference>
<evidence type="ECO:0000259" key="2">
    <source>
        <dbReference type="PROSITE" id="PS51832"/>
    </source>
</evidence>
<dbReference type="PANTHER" id="PTHR45228">
    <property type="entry name" value="CYCLIC DI-GMP PHOSPHODIESTERASE TM_0186-RELATED"/>
    <property type="match status" value="1"/>
</dbReference>
<dbReference type="Gene3D" id="1.10.3210.10">
    <property type="entry name" value="Hypothetical protein af1432"/>
    <property type="match status" value="2"/>
</dbReference>
<feature type="compositionally biased region" description="Pro residues" evidence="1">
    <location>
        <begin position="7"/>
        <end position="18"/>
    </location>
</feature>
<name>A0A7W8GDR2_9DEIO</name>
<proteinExistence type="predicted"/>
<feature type="domain" description="HD-GYP" evidence="2">
    <location>
        <begin position="166"/>
        <end position="365"/>
    </location>
</feature>
<keyword evidence="4" id="KW-1185">Reference proteome</keyword>
<dbReference type="SMART" id="SM00471">
    <property type="entry name" value="HDc"/>
    <property type="match status" value="1"/>
</dbReference>
<dbReference type="Pfam" id="PF01966">
    <property type="entry name" value="HD"/>
    <property type="match status" value="1"/>
</dbReference>
<dbReference type="InterPro" id="IPR052020">
    <property type="entry name" value="Cyclic_di-GMP/3'3'-cGAMP_PDE"/>
</dbReference>
<protein>
    <submittedName>
        <fullName evidence="3">HD-GYP domain-containing protein (C-di-GMP phosphodiesterase class II)</fullName>
    </submittedName>
</protein>
<evidence type="ECO:0000313" key="3">
    <source>
        <dbReference type="EMBL" id="MBB5233416.1"/>
    </source>
</evidence>
<dbReference type="SUPFAM" id="SSF109604">
    <property type="entry name" value="HD-domain/PDEase-like"/>
    <property type="match status" value="1"/>
</dbReference>
<dbReference type="InterPro" id="IPR003607">
    <property type="entry name" value="HD/PDEase_dom"/>
</dbReference>
<dbReference type="AlphaFoldDB" id="A0A7W8GDR2"/>
<organism evidence="3 4">
    <name type="scientific">Deinococcus budaensis</name>
    <dbReference type="NCBI Taxonomy" id="1665626"/>
    <lineage>
        <taxon>Bacteria</taxon>
        <taxon>Thermotogati</taxon>
        <taxon>Deinococcota</taxon>
        <taxon>Deinococci</taxon>
        <taxon>Deinococcales</taxon>
        <taxon>Deinococcaceae</taxon>
        <taxon>Deinococcus</taxon>
    </lineage>
</organism>
<comment type="caution">
    <text evidence="3">The sequence shown here is derived from an EMBL/GenBank/DDBJ whole genome shotgun (WGS) entry which is preliminary data.</text>
</comment>
<dbReference type="InterPro" id="IPR006674">
    <property type="entry name" value="HD_domain"/>
</dbReference>
<sequence>MFRRPRPQSPAPSGPDPRPSAALPVEDQPSDSAQVLADLLARPNTRGVLEAALAHACGLLGGEARGYAVLRRAAQDRGGPDRVAAASGYPKSLVGTLLAGPWSGTRPRLLEAGSREVYALNPPEVQAALDEAGLRDAAVTLVVPLLDRGRSLGVLVLDRTRGSVTPEQQEAAARWAGAVAPLLGVFESRDEWRQTARHIAAAVVEAVESQEFDALGHGQAVADTAVRLGRALGLSGRELEELWYAGALHDLGKIHGETGHAEVGANFLHSVPHLAQAQKAIRHHHERWDGAGQPGGLEGESIPLYARILAVANASVRLGDPERVQAEAGRSLDARLVELLLKLPPEPAPVGEAAGGPGAARASAD</sequence>
<dbReference type="Proteomes" id="UP000525389">
    <property type="component" value="Unassembled WGS sequence"/>
</dbReference>
<dbReference type="InterPro" id="IPR037522">
    <property type="entry name" value="HD_GYP_dom"/>
</dbReference>
<feature type="region of interest" description="Disordered" evidence="1">
    <location>
        <begin position="346"/>
        <end position="365"/>
    </location>
</feature>
<evidence type="ECO:0000256" key="1">
    <source>
        <dbReference type="SAM" id="MobiDB-lite"/>
    </source>
</evidence>
<dbReference type="CDD" id="cd00077">
    <property type="entry name" value="HDc"/>
    <property type="match status" value="1"/>
</dbReference>
<dbReference type="RefSeq" id="WP_184025812.1">
    <property type="nucleotide sequence ID" value="NZ_JACHFN010000002.1"/>
</dbReference>